<feature type="transmembrane region" description="Helical" evidence="1">
    <location>
        <begin position="37"/>
        <end position="57"/>
    </location>
</feature>
<organism evidence="2 3">
    <name type="scientific">Metaplanococcus flavidus</name>
    <dbReference type="NCBI Taxonomy" id="569883"/>
    <lineage>
        <taxon>Bacteria</taxon>
        <taxon>Bacillati</taxon>
        <taxon>Bacillota</taxon>
        <taxon>Bacilli</taxon>
        <taxon>Bacillales</taxon>
        <taxon>Caryophanaceae</taxon>
        <taxon>Metaplanococcus</taxon>
    </lineage>
</organism>
<name>A0ABW3LF09_9BACL</name>
<proteinExistence type="predicted"/>
<reference evidence="3" key="1">
    <citation type="journal article" date="2019" name="Int. J. Syst. Evol. Microbiol.">
        <title>The Global Catalogue of Microorganisms (GCM) 10K type strain sequencing project: providing services to taxonomists for standard genome sequencing and annotation.</title>
        <authorList>
            <consortium name="The Broad Institute Genomics Platform"/>
            <consortium name="The Broad Institute Genome Sequencing Center for Infectious Disease"/>
            <person name="Wu L."/>
            <person name="Ma J."/>
        </authorList>
    </citation>
    <scope>NUCLEOTIDE SEQUENCE [LARGE SCALE GENOMIC DNA]</scope>
    <source>
        <strain evidence="3">CCUG 56756</strain>
    </source>
</reference>
<gene>
    <name evidence="2" type="ORF">ACFQ1X_15750</name>
</gene>
<dbReference type="RefSeq" id="WP_144841609.1">
    <property type="nucleotide sequence ID" value="NZ_JBHTKI010000046.1"/>
</dbReference>
<keyword evidence="3" id="KW-1185">Reference proteome</keyword>
<accession>A0ABW3LF09</accession>
<comment type="caution">
    <text evidence="2">The sequence shown here is derived from an EMBL/GenBank/DDBJ whole genome shotgun (WGS) entry which is preliminary data.</text>
</comment>
<feature type="transmembrane region" description="Helical" evidence="1">
    <location>
        <begin position="64"/>
        <end position="87"/>
    </location>
</feature>
<evidence type="ECO:0000313" key="2">
    <source>
        <dbReference type="EMBL" id="MFD1032884.1"/>
    </source>
</evidence>
<dbReference type="EMBL" id="JBHTKI010000046">
    <property type="protein sequence ID" value="MFD1032884.1"/>
    <property type="molecule type" value="Genomic_DNA"/>
</dbReference>
<feature type="transmembrane region" description="Helical" evidence="1">
    <location>
        <begin position="7"/>
        <end position="25"/>
    </location>
</feature>
<keyword evidence="1" id="KW-1133">Transmembrane helix</keyword>
<evidence type="ECO:0000256" key="1">
    <source>
        <dbReference type="SAM" id="Phobius"/>
    </source>
</evidence>
<protein>
    <submittedName>
        <fullName evidence="2">Uncharacterized protein</fullName>
    </submittedName>
</protein>
<dbReference type="Proteomes" id="UP001597109">
    <property type="component" value="Unassembled WGS sequence"/>
</dbReference>
<sequence length="92" mass="10171">MKKYSWISYLSLGIPLVLIALWFVLPNLTQGSLTKTIFYAQIIGAPLAVILSMIALIKKNEKNMIAILGLALALILLIILAILVIFVRSYTP</sequence>
<evidence type="ECO:0000313" key="3">
    <source>
        <dbReference type="Proteomes" id="UP001597109"/>
    </source>
</evidence>
<keyword evidence="1" id="KW-0812">Transmembrane</keyword>
<keyword evidence="1" id="KW-0472">Membrane</keyword>